<dbReference type="EC" id="2.7.11.1" evidence="10"/>
<keyword evidence="13" id="KW-1185">Reference proteome</keyword>
<proteinExistence type="inferred from homology"/>
<dbReference type="PROSITE" id="PS00107">
    <property type="entry name" value="PROTEIN_KINASE_ATP"/>
    <property type="match status" value="1"/>
</dbReference>
<dbReference type="Gene3D" id="1.10.510.10">
    <property type="entry name" value="Transferase(Phosphotransferase) domain 1"/>
    <property type="match status" value="1"/>
</dbReference>
<comment type="similarity">
    <text evidence="10">Belongs to the protein kinase superfamily. Ser/Thr protein kinase family. CK2 subfamily.</text>
</comment>
<organism evidence="12 13">
    <name type="scientific">Pterulicium gracile</name>
    <dbReference type="NCBI Taxonomy" id="1884261"/>
    <lineage>
        <taxon>Eukaryota</taxon>
        <taxon>Fungi</taxon>
        <taxon>Dikarya</taxon>
        <taxon>Basidiomycota</taxon>
        <taxon>Agaricomycotina</taxon>
        <taxon>Agaricomycetes</taxon>
        <taxon>Agaricomycetidae</taxon>
        <taxon>Agaricales</taxon>
        <taxon>Pleurotineae</taxon>
        <taxon>Pterulaceae</taxon>
        <taxon>Pterulicium</taxon>
    </lineage>
</organism>
<reference evidence="12 13" key="1">
    <citation type="journal article" date="2019" name="Nat. Ecol. Evol.">
        <title>Megaphylogeny resolves global patterns of mushroom evolution.</title>
        <authorList>
            <person name="Varga T."/>
            <person name="Krizsan K."/>
            <person name="Foldi C."/>
            <person name="Dima B."/>
            <person name="Sanchez-Garcia M."/>
            <person name="Sanchez-Ramirez S."/>
            <person name="Szollosi G.J."/>
            <person name="Szarkandi J.G."/>
            <person name="Papp V."/>
            <person name="Albert L."/>
            <person name="Andreopoulos W."/>
            <person name="Angelini C."/>
            <person name="Antonin V."/>
            <person name="Barry K.W."/>
            <person name="Bougher N.L."/>
            <person name="Buchanan P."/>
            <person name="Buyck B."/>
            <person name="Bense V."/>
            <person name="Catcheside P."/>
            <person name="Chovatia M."/>
            <person name="Cooper J."/>
            <person name="Damon W."/>
            <person name="Desjardin D."/>
            <person name="Finy P."/>
            <person name="Geml J."/>
            <person name="Haridas S."/>
            <person name="Hughes K."/>
            <person name="Justo A."/>
            <person name="Karasinski D."/>
            <person name="Kautmanova I."/>
            <person name="Kiss B."/>
            <person name="Kocsube S."/>
            <person name="Kotiranta H."/>
            <person name="LaButti K.M."/>
            <person name="Lechner B.E."/>
            <person name="Liimatainen K."/>
            <person name="Lipzen A."/>
            <person name="Lukacs Z."/>
            <person name="Mihaltcheva S."/>
            <person name="Morgado L.N."/>
            <person name="Niskanen T."/>
            <person name="Noordeloos M.E."/>
            <person name="Ohm R.A."/>
            <person name="Ortiz-Santana B."/>
            <person name="Ovrebo C."/>
            <person name="Racz N."/>
            <person name="Riley R."/>
            <person name="Savchenko A."/>
            <person name="Shiryaev A."/>
            <person name="Soop K."/>
            <person name="Spirin V."/>
            <person name="Szebenyi C."/>
            <person name="Tomsovsky M."/>
            <person name="Tulloss R.E."/>
            <person name="Uehling J."/>
            <person name="Grigoriev I.V."/>
            <person name="Vagvolgyi C."/>
            <person name="Papp T."/>
            <person name="Martin F.M."/>
            <person name="Miettinen O."/>
            <person name="Hibbett D.S."/>
            <person name="Nagy L.G."/>
        </authorList>
    </citation>
    <scope>NUCLEOTIDE SEQUENCE [LARGE SCALE GENOMIC DNA]</scope>
    <source>
        <strain evidence="12 13">CBS 309.79</strain>
    </source>
</reference>
<dbReference type="EMBL" id="ML178814">
    <property type="protein sequence ID" value="TFL07292.1"/>
    <property type="molecule type" value="Genomic_DNA"/>
</dbReference>
<keyword evidence="2 10" id="KW-0808">Transferase</keyword>
<comment type="catalytic activity">
    <reaction evidence="7 10">
        <text>L-seryl-[protein] + ATP = O-phospho-L-seryl-[protein] + ADP + H(+)</text>
        <dbReference type="Rhea" id="RHEA:17989"/>
        <dbReference type="Rhea" id="RHEA-COMP:9863"/>
        <dbReference type="Rhea" id="RHEA-COMP:11604"/>
        <dbReference type="ChEBI" id="CHEBI:15378"/>
        <dbReference type="ChEBI" id="CHEBI:29999"/>
        <dbReference type="ChEBI" id="CHEBI:30616"/>
        <dbReference type="ChEBI" id="CHEBI:83421"/>
        <dbReference type="ChEBI" id="CHEBI:456216"/>
        <dbReference type="EC" id="2.7.11.1"/>
    </reaction>
</comment>
<dbReference type="SUPFAM" id="SSF56112">
    <property type="entry name" value="Protein kinase-like (PK-like)"/>
    <property type="match status" value="1"/>
</dbReference>
<dbReference type="InterPro" id="IPR011009">
    <property type="entry name" value="Kinase-like_dom_sf"/>
</dbReference>
<keyword evidence="1 9" id="KW-0723">Serine/threonine-protein kinase</keyword>
<dbReference type="InterPro" id="IPR017441">
    <property type="entry name" value="Protein_kinase_ATP_BS"/>
</dbReference>
<dbReference type="InterPro" id="IPR045216">
    <property type="entry name" value="CK2_alpha"/>
</dbReference>
<gene>
    <name evidence="12" type="ORF">BDV98DRAFT_615941</name>
</gene>
<dbReference type="GO" id="GO:0005524">
    <property type="term" value="F:ATP binding"/>
    <property type="evidence" value="ECO:0007669"/>
    <property type="project" value="UniProtKB-UniRule"/>
</dbReference>
<evidence type="ECO:0000259" key="11">
    <source>
        <dbReference type="PROSITE" id="PS50011"/>
    </source>
</evidence>
<dbReference type="Proteomes" id="UP000305067">
    <property type="component" value="Unassembled WGS sequence"/>
</dbReference>
<accession>A0A5C3QZB8</accession>
<dbReference type="PROSITE" id="PS50011">
    <property type="entry name" value="PROTEIN_KINASE_DOM"/>
    <property type="match status" value="1"/>
</dbReference>
<evidence type="ECO:0000256" key="8">
    <source>
        <dbReference type="PROSITE-ProRule" id="PRU10141"/>
    </source>
</evidence>
<evidence type="ECO:0000313" key="13">
    <source>
        <dbReference type="Proteomes" id="UP000305067"/>
    </source>
</evidence>
<dbReference type="AlphaFoldDB" id="A0A5C3QZB8"/>
<name>A0A5C3QZB8_9AGAR</name>
<dbReference type="GO" id="GO:0051726">
    <property type="term" value="P:regulation of cell cycle"/>
    <property type="evidence" value="ECO:0007669"/>
    <property type="project" value="TreeGrafter"/>
</dbReference>
<evidence type="ECO:0000256" key="1">
    <source>
        <dbReference type="ARBA" id="ARBA00022527"/>
    </source>
</evidence>
<dbReference type="InterPro" id="IPR008271">
    <property type="entry name" value="Ser/Thr_kinase_AS"/>
</dbReference>
<keyword evidence="5 8" id="KW-0067">ATP-binding</keyword>
<evidence type="ECO:0000256" key="4">
    <source>
        <dbReference type="ARBA" id="ARBA00022777"/>
    </source>
</evidence>
<dbReference type="PANTHER" id="PTHR24054:SF0">
    <property type="entry name" value="CASEIN KINASE II SUBUNIT ALPHA"/>
    <property type="match status" value="1"/>
</dbReference>
<feature type="binding site" evidence="8">
    <location>
        <position position="70"/>
    </location>
    <ligand>
        <name>ATP</name>
        <dbReference type="ChEBI" id="CHEBI:30616"/>
    </ligand>
</feature>
<dbReference type="STRING" id="1884261.A0A5C3QZB8"/>
<evidence type="ECO:0000313" key="12">
    <source>
        <dbReference type="EMBL" id="TFL07292.1"/>
    </source>
</evidence>
<dbReference type="GO" id="GO:0005829">
    <property type="term" value="C:cytosol"/>
    <property type="evidence" value="ECO:0007669"/>
    <property type="project" value="TreeGrafter"/>
</dbReference>
<dbReference type="PROSITE" id="PS00108">
    <property type="entry name" value="PROTEIN_KINASE_ST"/>
    <property type="match status" value="1"/>
</dbReference>
<comment type="subcellular location">
    <subcellularLocation>
        <location evidence="10">Nucleus</location>
    </subcellularLocation>
</comment>
<dbReference type="GO" id="GO:0006357">
    <property type="term" value="P:regulation of transcription by RNA polymerase II"/>
    <property type="evidence" value="ECO:0007669"/>
    <property type="project" value="UniProtKB-ARBA"/>
</dbReference>
<dbReference type="GO" id="GO:0004674">
    <property type="term" value="F:protein serine/threonine kinase activity"/>
    <property type="evidence" value="ECO:0007669"/>
    <property type="project" value="UniProtKB-UniRule"/>
</dbReference>
<dbReference type="Gene3D" id="3.30.200.20">
    <property type="entry name" value="Phosphorylase Kinase, domain 1"/>
    <property type="match status" value="1"/>
</dbReference>
<dbReference type="GO" id="GO:0106310">
    <property type="term" value="F:protein serine kinase activity"/>
    <property type="evidence" value="ECO:0007669"/>
    <property type="project" value="UniProtKB-UniRule"/>
</dbReference>
<protein>
    <recommendedName>
        <fullName evidence="10">Casein kinase II subunit alpha</fullName>
        <shortName evidence="10">CK II alpha</shortName>
        <ecNumber evidence="10">2.7.11.1</ecNumber>
    </recommendedName>
</protein>
<evidence type="ECO:0000256" key="7">
    <source>
        <dbReference type="ARBA" id="ARBA00048679"/>
    </source>
</evidence>
<dbReference type="FunFam" id="3.30.200.20:FF:000088">
    <property type="entry name" value="Casein kinase II subunit alpha"/>
    <property type="match status" value="1"/>
</dbReference>
<dbReference type="CDD" id="cd14132">
    <property type="entry name" value="STKc_CK2_alpha"/>
    <property type="match status" value="1"/>
</dbReference>
<dbReference type="Pfam" id="PF00069">
    <property type="entry name" value="Pkinase"/>
    <property type="match status" value="1"/>
</dbReference>
<dbReference type="OrthoDB" id="10254671at2759"/>
<dbReference type="GO" id="GO:0005730">
    <property type="term" value="C:nucleolus"/>
    <property type="evidence" value="ECO:0007669"/>
    <property type="project" value="UniProtKB-ARBA"/>
</dbReference>
<feature type="domain" description="Protein kinase" evidence="11">
    <location>
        <begin position="32"/>
        <end position="313"/>
    </location>
</feature>
<dbReference type="InterPro" id="IPR000719">
    <property type="entry name" value="Prot_kinase_dom"/>
</dbReference>
<sequence>MSRVYANVNATLGPRWYDYDSFQIEWSSPERYEIVGRVGGGKYSEVFEGLDNVNQDSCVIKVLKPVAPKKIKREIKILRNLTGGPNIVALLDVVRDTSGKYHSLIMERVENVEWKQLYPRLTEHDIKYYTFQLLRALDFVHSRGIVHRDVKPGNVMFDHKQRTLRLIDWGLAEFYHPETDYHIRVGSRYYKPPELLVGYRMYDYSLDLWALGCMLASMEHFFKGIDNDDQLLKILRILGTDDFDTYLHQYGIPFETEHEQLLQNFPKQPWTKFENAENRSRISPEAIDLLDKLLRYDHRQRLTAQEAQAHAFFNSVRLEAVTNTGECFSDSGFCST</sequence>
<keyword evidence="3 8" id="KW-0547">Nucleotide-binding</keyword>
<evidence type="ECO:0000256" key="3">
    <source>
        <dbReference type="ARBA" id="ARBA00022741"/>
    </source>
</evidence>
<comment type="function">
    <text evidence="10">Catalytic subunit of a constitutively active serine/threonine-protein kinase complex that phosphorylates a large number of substrates containing acidic residues C-terminal to the phosphorylated serine or threonine.</text>
</comment>
<comment type="subunit">
    <text evidence="10">Heterotetramer.</text>
</comment>
<dbReference type="SMART" id="SM00220">
    <property type="entry name" value="S_TKc"/>
    <property type="match status" value="1"/>
</dbReference>
<keyword evidence="10" id="KW-0539">Nucleus</keyword>
<dbReference type="PANTHER" id="PTHR24054">
    <property type="entry name" value="CASEIN KINASE II SUBUNIT ALPHA"/>
    <property type="match status" value="1"/>
</dbReference>
<evidence type="ECO:0000256" key="2">
    <source>
        <dbReference type="ARBA" id="ARBA00022679"/>
    </source>
</evidence>
<dbReference type="FunFam" id="1.10.510.10:FF:000459">
    <property type="entry name" value="Casein kinase II subunit alpha"/>
    <property type="match status" value="1"/>
</dbReference>
<comment type="catalytic activity">
    <reaction evidence="6 10">
        <text>L-threonyl-[protein] + ATP = O-phospho-L-threonyl-[protein] + ADP + H(+)</text>
        <dbReference type="Rhea" id="RHEA:46608"/>
        <dbReference type="Rhea" id="RHEA-COMP:11060"/>
        <dbReference type="Rhea" id="RHEA-COMP:11605"/>
        <dbReference type="ChEBI" id="CHEBI:15378"/>
        <dbReference type="ChEBI" id="CHEBI:30013"/>
        <dbReference type="ChEBI" id="CHEBI:30616"/>
        <dbReference type="ChEBI" id="CHEBI:61977"/>
        <dbReference type="ChEBI" id="CHEBI:456216"/>
        <dbReference type="EC" id="2.7.11.1"/>
    </reaction>
</comment>
<evidence type="ECO:0000256" key="10">
    <source>
        <dbReference type="RuleBase" id="RU369118"/>
    </source>
</evidence>
<evidence type="ECO:0000256" key="6">
    <source>
        <dbReference type="ARBA" id="ARBA00047899"/>
    </source>
</evidence>
<dbReference type="GO" id="GO:0005956">
    <property type="term" value="C:protein kinase CK2 complex"/>
    <property type="evidence" value="ECO:0007669"/>
    <property type="project" value="TreeGrafter"/>
</dbReference>
<keyword evidence="4 10" id="KW-0418">Kinase</keyword>
<evidence type="ECO:0000256" key="9">
    <source>
        <dbReference type="RuleBase" id="RU000304"/>
    </source>
</evidence>
<evidence type="ECO:0000256" key="5">
    <source>
        <dbReference type="ARBA" id="ARBA00022840"/>
    </source>
</evidence>